<organism evidence="6 7">
    <name type="scientific">Zhongshania marina</name>
    <dbReference type="NCBI Taxonomy" id="2304603"/>
    <lineage>
        <taxon>Bacteria</taxon>
        <taxon>Pseudomonadati</taxon>
        <taxon>Pseudomonadota</taxon>
        <taxon>Gammaproteobacteria</taxon>
        <taxon>Cellvibrionales</taxon>
        <taxon>Spongiibacteraceae</taxon>
        <taxon>Zhongshania</taxon>
    </lineage>
</organism>
<feature type="domain" description="ABC transporter" evidence="5">
    <location>
        <begin position="4"/>
        <end position="229"/>
    </location>
</feature>
<dbReference type="Proteomes" id="UP000237222">
    <property type="component" value="Unassembled WGS sequence"/>
</dbReference>
<dbReference type="InterPro" id="IPR027417">
    <property type="entry name" value="P-loop_NTPase"/>
</dbReference>
<accession>A0A2S4HJD9</accession>
<gene>
    <name evidence="6" type="ORF">C0068_04055</name>
</gene>
<dbReference type="OrthoDB" id="9784450at2"/>
<sequence length="245" mass="26707">MMTVNIANKSYYRDGAAAAVIQDLAFEVKTGEFLAIVGPSGAGKSTMLNLIAGVDTKFDGRISHSNSNTGSPKLGIMFQEPRLMPWLTLLENVCLVSDSPNSTLTAVRAEAMLNTVGIAASSAQYPSQLSGGMQRRVALARALMSEPDVLLLDEPLVSLDQPAAMELRQLLLTVWQKHKFTIVYVTHQLEEAITLADRILFLSATPTKIIREECIDLPRPRQLLDVDALRISLCDREGLLSGRLG</sequence>
<dbReference type="InterPro" id="IPR003593">
    <property type="entry name" value="AAA+_ATPase"/>
</dbReference>
<dbReference type="PANTHER" id="PTHR42788">
    <property type="entry name" value="TAURINE IMPORT ATP-BINDING PROTEIN-RELATED"/>
    <property type="match status" value="1"/>
</dbReference>
<keyword evidence="2" id="KW-0813">Transport</keyword>
<protein>
    <submittedName>
        <fullName evidence="6">Nitrate ABC transporter ATP-binding protein</fullName>
    </submittedName>
</protein>
<dbReference type="InterPro" id="IPR003439">
    <property type="entry name" value="ABC_transporter-like_ATP-bd"/>
</dbReference>
<dbReference type="EMBL" id="PQGG01000009">
    <property type="protein sequence ID" value="POP54020.1"/>
    <property type="molecule type" value="Genomic_DNA"/>
</dbReference>
<dbReference type="PANTHER" id="PTHR42788:SF19">
    <property type="entry name" value="ALIPHATIC SULFONATES IMPORT ATP-BINDING PROTEIN SSUB 2"/>
    <property type="match status" value="1"/>
</dbReference>
<dbReference type="PROSITE" id="PS00211">
    <property type="entry name" value="ABC_TRANSPORTER_1"/>
    <property type="match status" value="1"/>
</dbReference>
<keyword evidence="4 6" id="KW-0067">ATP-binding</keyword>
<dbReference type="GO" id="GO:0005524">
    <property type="term" value="F:ATP binding"/>
    <property type="evidence" value="ECO:0007669"/>
    <property type="project" value="UniProtKB-KW"/>
</dbReference>
<evidence type="ECO:0000256" key="3">
    <source>
        <dbReference type="ARBA" id="ARBA00022741"/>
    </source>
</evidence>
<comment type="caution">
    <text evidence="6">The sequence shown here is derived from an EMBL/GenBank/DDBJ whole genome shotgun (WGS) entry which is preliminary data.</text>
</comment>
<dbReference type="GO" id="GO:0016887">
    <property type="term" value="F:ATP hydrolysis activity"/>
    <property type="evidence" value="ECO:0007669"/>
    <property type="project" value="InterPro"/>
</dbReference>
<reference evidence="6" key="1">
    <citation type="submission" date="2018-01" db="EMBL/GenBank/DDBJ databases">
        <authorList>
            <person name="Yu X.-D."/>
        </authorList>
    </citation>
    <scope>NUCLEOTIDE SEQUENCE</scope>
    <source>
        <strain evidence="6">ZX-21</strain>
    </source>
</reference>
<dbReference type="PROSITE" id="PS50893">
    <property type="entry name" value="ABC_TRANSPORTER_2"/>
    <property type="match status" value="1"/>
</dbReference>
<dbReference type="SUPFAM" id="SSF52540">
    <property type="entry name" value="P-loop containing nucleoside triphosphate hydrolases"/>
    <property type="match status" value="1"/>
</dbReference>
<dbReference type="Pfam" id="PF00005">
    <property type="entry name" value="ABC_tran"/>
    <property type="match status" value="1"/>
</dbReference>
<dbReference type="Gene3D" id="3.40.50.300">
    <property type="entry name" value="P-loop containing nucleotide triphosphate hydrolases"/>
    <property type="match status" value="1"/>
</dbReference>
<dbReference type="InterPro" id="IPR050166">
    <property type="entry name" value="ABC_transporter_ATP-bind"/>
</dbReference>
<evidence type="ECO:0000256" key="1">
    <source>
        <dbReference type="ARBA" id="ARBA00005417"/>
    </source>
</evidence>
<keyword evidence="3" id="KW-0547">Nucleotide-binding</keyword>
<evidence type="ECO:0000256" key="4">
    <source>
        <dbReference type="ARBA" id="ARBA00022840"/>
    </source>
</evidence>
<dbReference type="SMART" id="SM00382">
    <property type="entry name" value="AAA"/>
    <property type="match status" value="1"/>
</dbReference>
<evidence type="ECO:0000313" key="7">
    <source>
        <dbReference type="Proteomes" id="UP000237222"/>
    </source>
</evidence>
<evidence type="ECO:0000259" key="5">
    <source>
        <dbReference type="PROSITE" id="PS50893"/>
    </source>
</evidence>
<dbReference type="AlphaFoldDB" id="A0A2S4HJD9"/>
<dbReference type="RefSeq" id="WP_103683219.1">
    <property type="nucleotide sequence ID" value="NZ_PQGG01000009.1"/>
</dbReference>
<evidence type="ECO:0000313" key="6">
    <source>
        <dbReference type="EMBL" id="POP54020.1"/>
    </source>
</evidence>
<comment type="similarity">
    <text evidence="1">Belongs to the ABC transporter superfamily.</text>
</comment>
<dbReference type="InterPro" id="IPR017871">
    <property type="entry name" value="ABC_transporter-like_CS"/>
</dbReference>
<name>A0A2S4HJD9_9GAMM</name>
<evidence type="ECO:0000256" key="2">
    <source>
        <dbReference type="ARBA" id="ARBA00022448"/>
    </source>
</evidence>
<proteinExistence type="inferred from homology"/>